<reference evidence="2 3" key="1">
    <citation type="journal article" date="2023" name="Sci. Data">
        <title>Genome assembly of the Korean intertidal mud-creeper Batillaria attramentaria.</title>
        <authorList>
            <person name="Patra A.K."/>
            <person name="Ho P.T."/>
            <person name="Jun S."/>
            <person name="Lee S.J."/>
            <person name="Kim Y."/>
            <person name="Won Y.J."/>
        </authorList>
    </citation>
    <scope>NUCLEOTIDE SEQUENCE [LARGE SCALE GENOMIC DNA]</scope>
    <source>
        <strain evidence="2">Wonlab-2016</strain>
    </source>
</reference>
<protein>
    <submittedName>
        <fullName evidence="2">Uncharacterized protein</fullName>
    </submittedName>
</protein>
<comment type="caution">
    <text evidence="2">The sequence shown here is derived from an EMBL/GenBank/DDBJ whole genome shotgun (WGS) entry which is preliminary data.</text>
</comment>
<keyword evidence="3" id="KW-1185">Reference proteome</keyword>
<feature type="region of interest" description="Disordered" evidence="1">
    <location>
        <begin position="129"/>
        <end position="149"/>
    </location>
</feature>
<evidence type="ECO:0000313" key="2">
    <source>
        <dbReference type="EMBL" id="KAK7491733.1"/>
    </source>
</evidence>
<organism evidence="2 3">
    <name type="scientific">Batillaria attramentaria</name>
    <dbReference type="NCBI Taxonomy" id="370345"/>
    <lineage>
        <taxon>Eukaryota</taxon>
        <taxon>Metazoa</taxon>
        <taxon>Spiralia</taxon>
        <taxon>Lophotrochozoa</taxon>
        <taxon>Mollusca</taxon>
        <taxon>Gastropoda</taxon>
        <taxon>Caenogastropoda</taxon>
        <taxon>Sorbeoconcha</taxon>
        <taxon>Cerithioidea</taxon>
        <taxon>Batillariidae</taxon>
        <taxon>Batillaria</taxon>
    </lineage>
</organism>
<gene>
    <name evidence="2" type="ORF">BaRGS_00016989</name>
</gene>
<accession>A0ABD0KXQ1</accession>
<dbReference type="EMBL" id="JACVVK020000111">
    <property type="protein sequence ID" value="KAK7491733.1"/>
    <property type="molecule type" value="Genomic_DNA"/>
</dbReference>
<evidence type="ECO:0000313" key="3">
    <source>
        <dbReference type="Proteomes" id="UP001519460"/>
    </source>
</evidence>
<name>A0ABD0KXQ1_9CAEN</name>
<sequence length="149" mass="16343">MGSAPFHTNGRVEESAQFRQGDVLRFLTQHSNCCFHNARHAVSLLPTSQSNTLAVRLEPESNYTQSLYVTEQRLWACFVIVVVDESTNVRWKDARLITPSLSVCPHGSAGGPAGGQMGTCRLPLPGVRAGDSVHRAKRSRRSSKRLLVG</sequence>
<dbReference type="AlphaFoldDB" id="A0ABD0KXQ1"/>
<dbReference type="Proteomes" id="UP001519460">
    <property type="component" value="Unassembled WGS sequence"/>
</dbReference>
<feature type="compositionally biased region" description="Basic residues" evidence="1">
    <location>
        <begin position="135"/>
        <end position="149"/>
    </location>
</feature>
<proteinExistence type="predicted"/>
<evidence type="ECO:0000256" key="1">
    <source>
        <dbReference type="SAM" id="MobiDB-lite"/>
    </source>
</evidence>